<dbReference type="PROSITE" id="PS50893">
    <property type="entry name" value="ABC_TRANSPORTER_2"/>
    <property type="match status" value="1"/>
</dbReference>
<dbReference type="GO" id="GO:0005524">
    <property type="term" value="F:ATP binding"/>
    <property type="evidence" value="ECO:0007669"/>
    <property type="project" value="UniProtKB-KW"/>
</dbReference>
<dbReference type="CDD" id="cd03230">
    <property type="entry name" value="ABC_DR_subfamily_A"/>
    <property type="match status" value="1"/>
</dbReference>
<sequence length="311" mass="34213">MGGTAMSEGKPIIENVIKIENLSKAYGSRKILTDLNMNVKAGETCALLGRNGTGKSTLVKILTGTLDQDQGTVEILNQNPHLCASGFIPGVSYLSETRPLFPWLNVNETLLLFKQIHARWDADEADILLKKLNLRRDSRVSSLSRGEQGKLALIGVLASGPDLLILDEPTSGLDPAVRRSFLEVILSAMVDSGKTVFYVTHDLYEAQRLAGKVMFLDSGKIAITGEVEELRGSHRKISGKIDQSKPLPPLQGAMNWSRENDNVTFDFTEWNSESENIIKSSGIEIKSVFTLDLEDIFCVHFGDHGANQEEQ</sequence>
<evidence type="ECO:0000259" key="3">
    <source>
        <dbReference type="PROSITE" id="PS50893"/>
    </source>
</evidence>
<dbReference type="PANTHER" id="PTHR43158:SF2">
    <property type="entry name" value="SKFA PEPTIDE EXPORT ATP-BINDING PROTEIN SKFE"/>
    <property type="match status" value="1"/>
</dbReference>
<dbReference type="EMBL" id="PGXC01000004">
    <property type="protein sequence ID" value="PKK90719.1"/>
    <property type="molecule type" value="Genomic_DNA"/>
</dbReference>
<evidence type="ECO:0000313" key="4">
    <source>
        <dbReference type="EMBL" id="PKK90719.1"/>
    </source>
</evidence>
<evidence type="ECO:0000256" key="2">
    <source>
        <dbReference type="ARBA" id="ARBA00022840"/>
    </source>
</evidence>
<evidence type="ECO:0000256" key="1">
    <source>
        <dbReference type="ARBA" id="ARBA00022741"/>
    </source>
</evidence>
<dbReference type="InterPro" id="IPR003593">
    <property type="entry name" value="AAA+_ATPase"/>
</dbReference>
<dbReference type="SMART" id="SM00382">
    <property type="entry name" value="AAA"/>
    <property type="match status" value="1"/>
</dbReference>
<dbReference type="InterPro" id="IPR027417">
    <property type="entry name" value="P-loop_NTPase"/>
</dbReference>
<dbReference type="Pfam" id="PF00005">
    <property type="entry name" value="ABC_tran"/>
    <property type="match status" value="1"/>
</dbReference>
<comment type="caution">
    <text evidence="4">The sequence shown here is derived from an EMBL/GenBank/DDBJ whole genome shotgun (WGS) entry which is preliminary data.</text>
</comment>
<proteinExistence type="predicted"/>
<dbReference type="SUPFAM" id="SSF52540">
    <property type="entry name" value="P-loop containing nucleoside triphosphate hydrolases"/>
    <property type="match status" value="1"/>
</dbReference>
<dbReference type="InterPro" id="IPR003439">
    <property type="entry name" value="ABC_transporter-like_ATP-bd"/>
</dbReference>
<keyword evidence="1" id="KW-0547">Nucleotide-binding</keyword>
<organism evidence="4 5">
    <name type="scientific">Candidatus Wallbacteria bacterium HGW-Wallbacteria-1</name>
    <dbReference type="NCBI Taxonomy" id="2013854"/>
    <lineage>
        <taxon>Bacteria</taxon>
        <taxon>Candidatus Walliibacteriota</taxon>
    </lineage>
</organism>
<keyword evidence="2" id="KW-0067">ATP-binding</keyword>
<dbReference type="PANTHER" id="PTHR43158">
    <property type="entry name" value="SKFA PEPTIDE EXPORT ATP-BINDING PROTEIN SKFE"/>
    <property type="match status" value="1"/>
</dbReference>
<evidence type="ECO:0000313" key="5">
    <source>
        <dbReference type="Proteomes" id="UP000233256"/>
    </source>
</evidence>
<dbReference type="AlphaFoldDB" id="A0A2N1PQV8"/>
<accession>A0A2N1PQV8</accession>
<reference evidence="4 5" key="1">
    <citation type="journal article" date="2017" name="ISME J.">
        <title>Potential for microbial H2 and metal transformations associated with novel bacteria and archaea in deep terrestrial subsurface sediments.</title>
        <authorList>
            <person name="Hernsdorf A.W."/>
            <person name="Amano Y."/>
            <person name="Miyakawa K."/>
            <person name="Ise K."/>
            <person name="Suzuki Y."/>
            <person name="Anantharaman K."/>
            <person name="Probst A."/>
            <person name="Burstein D."/>
            <person name="Thomas B.C."/>
            <person name="Banfield J.F."/>
        </authorList>
    </citation>
    <scope>NUCLEOTIDE SEQUENCE [LARGE SCALE GENOMIC DNA]</scope>
    <source>
        <strain evidence="4">HGW-Wallbacteria-1</strain>
    </source>
</reference>
<name>A0A2N1PQV8_9BACT</name>
<dbReference type="Proteomes" id="UP000233256">
    <property type="component" value="Unassembled WGS sequence"/>
</dbReference>
<feature type="domain" description="ABC transporter" evidence="3">
    <location>
        <begin position="17"/>
        <end position="243"/>
    </location>
</feature>
<dbReference type="GO" id="GO:0016887">
    <property type="term" value="F:ATP hydrolysis activity"/>
    <property type="evidence" value="ECO:0007669"/>
    <property type="project" value="InterPro"/>
</dbReference>
<dbReference type="Gene3D" id="3.40.50.300">
    <property type="entry name" value="P-loop containing nucleotide triphosphate hydrolases"/>
    <property type="match status" value="1"/>
</dbReference>
<protein>
    <recommendedName>
        <fullName evidence="3">ABC transporter domain-containing protein</fullName>
    </recommendedName>
</protein>
<gene>
    <name evidence="4" type="ORF">CVV64_07520</name>
</gene>